<dbReference type="Pfam" id="PF01593">
    <property type="entry name" value="Amino_oxidase"/>
    <property type="match status" value="1"/>
</dbReference>
<evidence type="ECO:0000256" key="4">
    <source>
        <dbReference type="ARBA" id="ARBA00012867"/>
    </source>
</evidence>
<dbReference type="SUPFAM" id="SSF51905">
    <property type="entry name" value="FAD/NAD(P)-binding domain"/>
    <property type="match status" value="1"/>
</dbReference>
<evidence type="ECO:0000256" key="11">
    <source>
        <dbReference type="RuleBase" id="RU367069"/>
    </source>
</evidence>
<dbReference type="PANTHER" id="PTHR42923">
    <property type="entry name" value="PROTOPORPHYRINOGEN OXIDASE"/>
    <property type="match status" value="1"/>
</dbReference>
<dbReference type="InterPro" id="IPR002937">
    <property type="entry name" value="Amino_oxidase"/>
</dbReference>
<comment type="function">
    <text evidence="1 11">Catalyzes the 6-electron oxidation of protoporphyrinogen-IX to form protoporphyrin-IX.</text>
</comment>
<dbReference type="GO" id="GO:0004729">
    <property type="term" value="F:oxygen-dependent protoporphyrinogen oxidase activity"/>
    <property type="evidence" value="ECO:0007669"/>
    <property type="project" value="UniProtKB-UniRule"/>
</dbReference>
<comment type="pathway">
    <text evidence="2 11">Porphyrin-containing compound metabolism; protoporphyrin-IX biosynthesis; protoporphyrin-IX from protoporphyrinogen-IX: step 1/1.</text>
</comment>
<evidence type="ECO:0000256" key="5">
    <source>
        <dbReference type="ARBA" id="ARBA00022630"/>
    </source>
</evidence>
<dbReference type="PANTHER" id="PTHR42923:SF3">
    <property type="entry name" value="PROTOPORPHYRINOGEN OXIDASE"/>
    <property type="match status" value="1"/>
</dbReference>
<dbReference type="InterPro" id="IPR036188">
    <property type="entry name" value="FAD/NAD-bd_sf"/>
</dbReference>
<dbReference type="EC" id="1.3.3.4" evidence="4 11"/>
<keyword evidence="8 11" id="KW-0350">Heme biosynthesis</keyword>
<evidence type="ECO:0000256" key="3">
    <source>
        <dbReference type="ARBA" id="ARBA00010551"/>
    </source>
</evidence>
<dbReference type="GO" id="GO:0005743">
    <property type="term" value="C:mitochondrial inner membrane"/>
    <property type="evidence" value="ECO:0007669"/>
    <property type="project" value="UniProtKB-SubCell"/>
</dbReference>
<evidence type="ECO:0000256" key="2">
    <source>
        <dbReference type="ARBA" id="ARBA00005073"/>
    </source>
</evidence>
<dbReference type="GO" id="GO:0006782">
    <property type="term" value="P:protoporphyrinogen IX biosynthetic process"/>
    <property type="evidence" value="ECO:0007669"/>
    <property type="project" value="UniProtKB-UniRule"/>
</dbReference>
<evidence type="ECO:0000313" key="14">
    <source>
        <dbReference type="Proteomes" id="UP000750711"/>
    </source>
</evidence>
<proteinExistence type="inferred from homology"/>
<dbReference type="InterPro" id="IPR050464">
    <property type="entry name" value="Zeta_carotene_desat/Oxidored"/>
</dbReference>
<keyword evidence="14" id="KW-1185">Reference proteome</keyword>
<evidence type="ECO:0000256" key="6">
    <source>
        <dbReference type="ARBA" id="ARBA00022827"/>
    </source>
</evidence>
<keyword evidence="6 11" id="KW-0274">FAD</keyword>
<evidence type="ECO:0000256" key="8">
    <source>
        <dbReference type="ARBA" id="ARBA00023133"/>
    </source>
</evidence>
<feature type="domain" description="Amine oxidase" evidence="12">
    <location>
        <begin position="71"/>
        <end position="371"/>
    </location>
</feature>
<dbReference type="Gene3D" id="3.50.50.60">
    <property type="entry name" value="FAD/NAD(P)-binding domain"/>
    <property type="match status" value="1"/>
</dbReference>
<name>A0A9P8RLI3_9PEZI</name>
<sequence length="430" mass="47358">MLHPCSENGLVMLLRPLYLAPRCRGTLTAVFAAAAPGRERAYSTHGEDQLTARELVEVRKLKEIAVLGGGITGLASAYYVAKELPNARIVLYEASERLGGWVQSKKIDVGDGNVVFEQGPRTLRTTLPNGPVTMSLITQLGLRDKVIVTPRHSMASRNRYVYYPDHLVRLPTPPTSLWELLTTVFTEPLFKGIPMSIFREATRPKGQGKFDESIGSFFSRRFGPELVNNILSAMCHGIYAGDVWKLSAKSIFPFAWHGEETHGGVLRAMYKMWESEVENEAKTGSRGVVVQKADAEMILDLRDDMEKLGQQPRAHLWTKPGVYTLQGGLQSLTEALELDLRGNKNVEIRTNTRVGSVEPDPNTGGIRVCAPHSKTKAYLQFLFADGVLFPASSPRGMNTRYWGLTTMSSPPSLALVSTASLHPASSHPSP</sequence>
<evidence type="ECO:0000313" key="13">
    <source>
        <dbReference type="EMBL" id="KAH0555963.1"/>
    </source>
</evidence>
<evidence type="ECO:0000259" key="12">
    <source>
        <dbReference type="Pfam" id="PF01593"/>
    </source>
</evidence>
<comment type="subcellular location">
    <subcellularLocation>
        <location evidence="11">Mitochondrion inner membrane</location>
    </subcellularLocation>
</comment>
<evidence type="ECO:0000256" key="10">
    <source>
        <dbReference type="ARBA" id="ARBA00047554"/>
    </source>
</evidence>
<comment type="cofactor">
    <cofactor evidence="11">
        <name>FAD</name>
        <dbReference type="ChEBI" id="CHEBI:57692"/>
    </cofactor>
    <text evidence="11">Binds 1 FAD per subunit.</text>
</comment>
<keyword evidence="7 11" id="KW-0560">Oxidoreductase</keyword>
<comment type="caution">
    <text evidence="13">The sequence shown here is derived from an EMBL/GenBank/DDBJ whole genome shotgun (WGS) entry which is preliminary data.</text>
</comment>
<dbReference type="AlphaFoldDB" id="A0A9P8RLI3"/>
<keyword evidence="9 11" id="KW-0627">Porphyrin biosynthesis</keyword>
<dbReference type="EMBL" id="JAGHQM010001282">
    <property type="protein sequence ID" value="KAH0555963.1"/>
    <property type="molecule type" value="Genomic_DNA"/>
</dbReference>
<dbReference type="InterPro" id="IPR004572">
    <property type="entry name" value="Protoporphyrinogen_oxidase"/>
</dbReference>
<organism evidence="13 14">
    <name type="scientific">Trichoglossum hirsutum</name>
    <dbReference type="NCBI Taxonomy" id="265104"/>
    <lineage>
        <taxon>Eukaryota</taxon>
        <taxon>Fungi</taxon>
        <taxon>Dikarya</taxon>
        <taxon>Ascomycota</taxon>
        <taxon>Pezizomycotina</taxon>
        <taxon>Geoglossomycetes</taxon>
        <taxon>Geoglossales</taxon>
        <taxon>Geoglossaceae</taxon>
        <taxon>Trichoglossum</taxon>
    </lineage>
</organism>
<evidence type="ECO:0000256" key="9">
    <source>
        <dbReference type="ARBA" id="ARBA00023244"/>
    </source>
</evidence>
<dbReference type="Proteomes" id="UP000750711">
    <property type="component" value="Unassembled WGS sequence"/>
</dbReference>
<reference evidence="13" key="1">
    <citation type="submission" date="2021-03" db="EMBL/GenBank/DDBJ databases">
        <title>Comparative genomics and phylogenomic investigation of the class Geoglossomycetes provide insights into ecological specialization and systematics.</title>
        <authorList>
            <person name="Melie T."/>
            <person name="Pirro S."/>
            <person name="Miller A.N."/>
            <person name="Quandt A."/>
        </authorList>
    </citation>
    <scope>NUCLEOTIDE SEQUENCE</scope>
    <source>
        <strain evidence="13">CAQ_001_2017</strain>
    </source>
</reference>
<protein>
    <recommendedName>
        <fullName evidence="4 11">Protoporphyrinogen oxidase</fullName>
        <ecNumber evidence="4 11">1.3.3.4</ecNumber>
    </recommendedName>
</protein>
<evidence type="ECO:0000256" key="7">
    <source>
        <dbReference type="ARBA" id="ARBA00023002"/>
    </source>
</evidence>
<dbReference type="NCBIfam" id="TIGR00562">
    <property type="entry name" value="proto_IX_ox"/>
    <property type="match status" value="1"/>
</dbReference>
<keyword evidence="5 11" id="KW-0285">Flavoprotein</keyword>
<gene>
    <name evidence="13" type="ORF">GP486_006091</name>
</gene>
<accession>A0A9P8RLI3</accession>
<comment type="similarity">
    <text evidence="3 11">Belongs to the protoporphyrinogen/coproporphyrinogen oxidase family. Protoporphyrinogen oxidase subfamily.</text>
</comment>
<evidence type="ECO:0000256" key="1">
    <source>
        <dbReference type="ARBA" id="ARBA00002600"/>
    </source>
</evidence>
<comment type="catalytic activity">
    <reaction evidence="10 11">
        <text>protoporphyrinogen IX + 3 O2 = protoporphyrin IX + 3 H2O2</text>
        <dbReference type="Rhea" id="RHEA:25576"/>
        <dbReference type="ChEBI" id="CHEBI:15379"/>
        <dbReference type="ChEBI" id="CHEBI:16240"/>
        <dbReference type="ChEBI" id="CHEBI:57306"/>
        <dbReference type="ChEBI" id="CHEBI:57307"/>
        <dbReference type="EC" id="1.3.3.4"/>
    </reaction>
</comment>